<gene>
    <name evidence="1" type="ORF">VNO80_21969</name>
</gene>
<dbReference type="EMBL" id="JAYMYR010000008">
    <property type="protein sequence ID" value="KAK7347439.1"/>
    <property type="molecule type" value="Genomic_DNA"/>
</dbReference>
<evidence type="ECO:0000313" key="1">
    <source>
        <dbReference type="EMBL" id="KAK7347439.1"/>
    </source>
</evidence>
<proteinExistence type="predicted"/>
<dbReference type="Proteomes" id="UP001374584">
    <property type="component" value="Unassembled WGS sequence"/>
</dbReference>
<evidence type="ECO:0000313" key="2">
    <source>
        <dbReference type="Proteomes" id="UP001374584"/>
    </source>
</evidence>
<keyword evidence="2" id="KW-1185">Reference proteome</keyword>
<protein>
    <submittedName>
        <fullName evidence="1">Uncharacterized protein</fullName>
    </submittedName>
</protein>
<sequence length="68" mass="7793">MKNQSPCCDDEGAAAAAGLPRGREFGLEFRWRREGLGLQKSESGKWNRRNARDRCRVAEITRERGQQE</sequence>
<name>A0AAN9M744_PHACN</name>
<accession>A0AAN9M744</accession>
<dbReference type="AlphaFoldDB" id="A0AAN9M744"/>
<comment type="caution">
    <text evidence="1">The sequence shown here is derived from an EMBL/GenBank/DDBJ whole genome shotgun (WGS) entry which is preliminary data.</text>
</comment>
<reference evidence="1 2" key="1">
    <citation type="submission" date="2024-01" db="EMBL/GenBank/DDBJ databases">
        <title>The genomes of 5 underutilized Papilionoideae crops provide insights into root nodulation and disease resistanc.</title>
        <authorList>
            <person name="Jiang F."/>
        </authorList>
    </citation>
    <scope>NUCLEOTIDE SEQUENCE [LARGE SCALE GENOMIC DNA]</scope>
    <source>
        <strain evidence="1">JINMINGXINNONG_FW02</strain>
        <tissue evidence="1">Leaves</tissue>
    </source>
</reference>
<organism evidence="1 2">
    <name type="scientific">Phaseolus coccineus</name>
    <name type="common">Scarlet runner bean</name>
    <name type="synonym">Phaseolus multiflorus</name>
    <dbReference type="NCBI Taxonomy" id="3886"/>
    <lineage>
        <taxon>Eukaryota</taxon>
        <taxon>Viridiplantae</taxon>
        <taxon>Streptophyta</taxon>
        <taxon>Embryophyta</taxon>
        <taxon>Tracheophyta</taxon>
        <taxon>Spermatophyta</taxon>
        <taxon>Magnoliopsida</taxon>
        <taxon>eudicotyledons</taxon>
        <taxon>Gunneridae</taxon>
        <taxon>Pentapetalae</taxon>
        <taxon>rosids</taxon>
        <taxon>fabids</taxon>
        <taxon>Fabales</taxon>
        <taxon>Fabaceae</taxon>
        <taxon>Papilionoideae</taxon>
        <taxon>50 kb inversion clade</taxon>
        <taxon>NPAAA clade</taxon>
        <taxon>indigoferoid/millettioid clade</taxon>
        <taxon>Phaseoleae</taxon>
        <taxon>Phaseolus</taxon>
    </lineage>
</organism>